<evidence type="ECO:0000313" key="3">
    <source>
        <dbReference type="Proteomes" id="UP000005510"/>
    </source>
</evidence>
<dbReference type="AlphaFoldDB" id="B7BDY7"/>
<name>B7BDY7_9BACT</name>
<organism evidence="2 3">
    <name type="scientific">Parabacteroides johnsonii DSM 18315</name>
    <dbReference type="NCBI Taxonomy" id="537006"/>
    <lineage>
        <taxon>Bacteria</taxon>
        <taxon>Pseudomonadati</taxon>
        <taxon>Bacteroidota</taxon>
        <taxon>Bacteroidia</taxon>
        <taxon>Bacteroidales</taxon>
        <taxon>Tannerellaceae</taxon>
        <taxon>Parabacteroides</taxon>
    </lineage>
</organism>
<feature type="region of interest" description="Disordered" evidence="1">
    <location>
        <begin position="57"/>
        <end position="114"/>
    </location>
</feature>
<proteinExistence type="predicted"/>
<dbReference type="Proteomes" id="UP000005510">
    <property type="component" value="Unassembled WGS sequence"/>
</dbReference>
<dbReference type="HOGENOM" id="CLU_098635_0_0_10"/>
<reference evidence="2 3" key="1">
    <citation type="submission" date="2008-10" db="EMBL/GenBank/DDBJ databases">
        <title>Draft genome sequence of Parabacteroides johnsonii (DSM 18315).</title>
        <authorList>
            <person name="Sudarsanam P."/>
            <person name="Ley R."/>
            <person name="Guruge J."/>
            <person name="Turnbaugh P.J."/>
            <person name="Mahowald M."/>
            <person name="Liep D."/>
            <person name="Gordon J."/>
        </authorList>
    </citation>
    <scope>NUCLEOTIDE SEQUENCE [LARGE SCALE GENOMIC DNA]</scope>
    <source>
        <strain evidence="2 3">DSM 18315</strain>
    </source>
</reference>
<feature type="compositionally biased region" description="Acidic residues" evidence="1">
    <location>
        <begin position="76"/>
        <end position="89"/>
    </location>
</feature>
<gene>
    <name evidence="2" type="ORF">PRABACTJOHN_03262</name>
</gene>
<evidence type="ECO:0008006" key="4">
    <source>
        <dbReference type="Google" id="ProtNLM"/>
    </source>
</evidence>
<dbReference type="GeneID" id="93408881"/>
<accession>B7BDY7</accession>
<dbReference type="STRING" id="537006.PRABACTJOHN_03262"/>
<reference evidence="2 3" key="2">
    <citation type="submission" date="2008-10" db="EMBL/GenBank/DDBJ databases">
        <authorList>
            <person name="Fulton L."/>
            <person name="Clifton S."/>
            <person name="Fulton B."/>
            <person name="Xu J."/>
            <person name="Minx P."/>
            <person name="Pepin K.H."/>
            <person name="Johnson M."/>
            <person name="Bhonagiri V."/>
            <person name="Nash W.E."/>
            <person name="Mardis E.R."/>
            <person name="Wilson R.K."/>
        </authorList>
    </citation>
    <scope>NUCLEOTIDE SEQUENCE [LARGE SCALE GENOMIC DNA]</scope>
    <source>
        <strain evidence="2 3">DSM 18315</strain>
    </source>
</reference>
<comment type="caution">
    <text evidence="2">The sequence shown here is derived from an EMBL/GenBank/DDBJ whole genome shotgun (WGS) entry which is preliminary data.</text>
</comment>
<evidence type="ECO:0000256" key="1">
    <source>
        <dbReference type="SAM" id="MobiDB-lite"/>
    </source>
</evidence>
<dbReference type="RefSeq" id="WP_008151314.1">
    <property type="nucleotide sequence ID" value="NZ_CP102285.1"/>
</dbReference>
<dbReference type="EMBL" id="ABYH01000350">
    <property type="protein sequence ID" value="EEC95371.1"/>
    <property type="molecule type" value="Genomic_DNA"/>
</dbReference>
<sequence>MAELFIVLMMAFNLWMVIYLTWERREESVPKEGKEKDVGIPERSGDIMGKSLFRMPERKPQAAASVPDATRQVSGEEVDEKDVAFDDETASLNSRLSGARPSRQIPDEELDDVFADKRVSDIGAEYDEDGDYDGDPHEAGGLTFEDIDLAMRTAKKPKATQEERRHAGMVFCDMKGNELFAMIEKSSEATRKKLDELMDFYLDSVSALQAKPAPTVMPPKVPKVPDSFENFNIRDYV</sequence>
<protein>
    <recommendedName>
        <fullName evidence="4">Conjugal transfer protein TraD</fullName>
    </recommendedName>
</protein>
<evidence type="ECO:0000313" key="2">
    <source>
        <dbReference type="EMBL" id="EEC95371.1"/>
    </source>
</evidence>